<reference evidence="10 11" key="1">
    <citation type="submission" date="2020-02" db="EMBL/GenBank/DDBJ databases">
        <title>Genome analysis of Thermosulfuriphilus ammonigenes ST65T, an anaerobic thermophilic chemolithoautotrophic bacterium isolated from a deep-sea hydrothermal vent.</title>
        <authorList>
            <person name="Slobodkina G."/>
            <person name="Allioux M."/>
            <person name="Merkel A."/>
            <person name="Alain K."/>
            <person name="Jebbar M."/>
            <person name="Slobodkin A."/>
        </authorList>
    </citation>
    <scope>NUCLEOTIDE SEQUENCE [LARGE SCALE GENOMIC DNA]</scope>
    <source>
        <strain evidence="10 11">ST65</strain>
    </source>
</reference>
<comment type="function">
    <text evidence="8">Converts seryl-tRNA(Sec) to selenocysteinyl-tRNA(Sec) required for selenoprotein biosynthesis.</text>
</comment>
<evidence type="ECO:0000256" key="1">
    <source>
        <dbReference type="ARBA" id="ARBA00001933"/>
    </source>
</evidence>
<dbReference type="Proteomes" id="UP000502179">
    <property type="component" value="Chromosome"/>
</dbReference>
<comment type="pathway">
    <text evidence="8">Aminoacyl-tRNA biosynthesis; selenocysteinyl-tRNA(Sec) biosynthesis; selenocysteinyl-tRNA(Sec) from L-seryl-tRNA(Sec) (bacterial route): step 1/1.</text>
</comment>
<dbReference type="Pfam" id="PF03841">
    <property type="entry name" value="SelA"/>
    <property type="match status" value="1"/>
</dbReference>
<evidence type="ECO:0000256" key="7">
    <source>
        <dbReference type="ARBA" id="ARBA00044507"/>
    </source>
</evidence>
<keyword evidence="5 8" id="KW-0648">Protein biosynthesis</keyword>
<proteinExistence type="inferred from homology"/>
<organism evidence="10 11">
    <name type="scientific">Thermosulfuriphilus ammonigenes</name>
    <dbReference type="NCBI Taxonomy" id="1936021"/>
    <lineage>
        <taxon>Bacteria</taxon>
        <taxon>Pseudomonadati</taxon>
        <taxon>Thermodesulfobacteriota</taxon>
        <taxon>Thermodesulfobacteria</taxon>
        <taxon>Thermodesulfobacteriales</taxon>
        <taxon>Thermodesulfobacteriaceae</taxon>
        <taxon>Thermosulfuriphilus</taxon>
    </lineage>
</organism>
<dbReference type="InterPro" id="IPR015424">
    <property type="entry name" value="PyrdxlP-dep_Trfase"/>
</dbReference>
<dbReference type="EC" id="2.9.1.1" evidence="8"/>
<name>A0A6G7PVD1_9BACT</name>
<evidence type="ECO:0000256" key="6">
    <source>
        <dbReference type="ARBA" id="ARBA00023266"/>
    </source>
</evidence>
<dbReference type="GO" id="GO:0005737">
    <property type="term" value="C:cytoplasm"/>
    <property type="evidence" value="ECO:0007669"/>
    <property type="project" value="UniProtKB-SubCell"/>
</dbReference>
<keyword evidence="11" id="KW-1185">Reference proteome</keyword>
<evidence type="ECO:0000256" key="8">
    <source>
        <dbReference type="HAMAP-Rule" id="MF_00423"/>
    </source>
</evidence>
<evidence type="ECO:0000313" key="11">
    <source>
        <dbReference type="Proteomes" id="UP000502179"/>
    </source>
</evidence>
<sequence>MEDKASRQALLRAIPQTGEMIETIKSRLPGLPHQMVADCVRQVLEAERRRLLKEDSPHPLGREALLEKALAEIQRRLSPSLRPVVNATGVVVHTNLGRSCLPKEAIEEILSVADRYSNLEFNLETGKRGSRYSHVEALLCELTGAEAALVVNNNAAAVLITLETLARGKEVIVSRGELVEIGGSFRIPDVMARSGAILREVGTTNRTHLRDYQAAIGPETALLMKVHRSNFQVVGFTKEVSSQELAQLAHEHGLAAVEDLGSGCFVDLSPYGLPGEPTVQEVLRAGVDIVTFSGDKLMGGPQAGLILGRAELVERIKKNPINRAVRIDKLTLAALEATLRLYRDQQRALEAIPTLRLLTMTEEEVARRARRLLRHLRRQKLPQVELGLTKVFSQVGGGALPLANLPSVAISVRPRRKSVVALEEALRRLDYPIVARIEEETLLLDVRTIKDEEFSLVSKGLREALETA</sequence>
<accession>A0A6G7PVD1</accession>
<evidence type="ECO:0000313" key="10">
    <source>
        <dbReference type="EMBL" id="QIJ71547.1"/>
    </source>
</evidence>
<dbReference type="InterPro" id="IPR004534">
    <property type="entry name" value="SelA_trans"/>
</dbReference>
<evidence type="ECO:0000256" key="9">
    <source>
        <dbReference type="PIRSR" id="PIRSR618319-50"/>
    </source>
</evidence>
<dbReference type="AlphaFoldDB" id="A0A6G7PVD1"/>
<dbReference type="GO" id="GO:0001514">
    <property type="term" value="P:selenocysteine incorporation"/>
    <property type="evidence" value="ECO:0007669"/>
    <property type="project" value="UniProtKB-UniRule"/>
</dbReference>
<dbReference type="GO" id="GO:0001717">
    <property type="term" value="P:conversion of seryl-tRNAsec to selenocys-tRNAsec"/>
    <property type="evidence" value="ECO:0007669"/>
    <property type="project" value="UniProtKB-UniRule"/>
</dbReference>
<dbReference type="HAMAP" id="MF_00423">
    <property type="entry name" value="SelA"/>
    <property type="match status" value="1"/>
</dbReference>
<dbReference type="UniPathway" id="UPA00906">
    <property type="reaction ID" value="UER00896"/>
</dbReference>
<gene>
    <name evidence="8" type="primary">selA</name>
    <name evidence="10" type="ORF">G4V39_04300</name>
</gene>
<dbReference type="PANTHER" id="PTHR32328:SF0">
    <property type="entry name" value="L-SERYL-TRNA(SEC) SELENIUM TRANSFERASE"/>
    <property type="match status" value="1"/>
</dbReference>
<comment type="cofactor">
    <cofactor evidence="1 8 9">
        <name>pyridoxal 5'-phosphate</name>
        <dbReference type="ChEBI" id="CHEBI:597326"/>
    </cofactor>
</comment>
<keyword evidence="3 8" id="KW-0808">Transferase</keyword>
<comment type="catalytic activity">
    <reaction evidence="8">
        <text>L-seryl-tRNA(Sec) + selenophosphate + H(+) = L-selenocysteinyl-tRNA(Sec) + phosphate</text>
        <dbReference type="Rhea" id="RHEA:22728"/>
        <dbReference type="Rhea" id="RHEA-COMP:9742"/>
        <dbReference type="Rhea" id="RHEA-COMP:9743"/>
        <dbReference type="ChEBI" id="CHEBI:15378"/>
        <dbReference type="ChEBI" id="CHEBI:16144"/>
        <dbReference type="ChEBI" id="CHEBI:43474"/>
        <dbReference type="ChEBI" id="CHEBI:78533"/>
        <dbReference type="ChEBI" id="CHEBI:78573"/>
        <dbReference type="EC" id="2.9.1.1"/>
    </reaction>
</comment>
<comment type="subcellular location">
    <subcellularLocation>
        <location evidence="8">Cytoplasm</location>
    </subcellularLocation>
</comment>
<feature type="modified residue" description="N6-(pyridoxal phosphate)lysine" evidence="8 9">
    <location>
        <position position="296"/>
    </location>
</feature>
<dbReference type="Gene3D" id="3.90.1150.180">
    <property type="match status" value="1"/>
</dbReference>
<evidence type="ECO:0000256" key="4">
    <source>
        <dbReference type="ARBA" id="ARBA00022898"/>
    </source>
</evidence>
<dbReference type="RefSeq" id="WP_166031766.1">
    <property type="nucleotide sequence ID" value="NZ_CP048877.1"/>
</dbReference>
<comment type="similarity">
    <text evidence="7 8">Belongs to the SelA family.</text>
</comment>
<dbReference type="KEGG" id="tav:G4V39_04300"/>
<evidence type="ECO:0000256" key="5">
    <source>
        <dbReference type="ARBA" id="ARBA00022917"/>
    </source>
</evidence>
<keyword evidence="4 8" id="KW-0663">Pyridoxal phosphate</keyword>
<evidence type="ECO:0000256" key="3">
    <source>
        <dbReference type="ARBA" id="ARBA00022679"/>
    </source>
</evidence>
<dbReference type="EMBL" id="CP048877">
    <property type="protein sequence ID" value="QIJ71547.1"/>
    <property type="molecule type" value="Genomic_DNA"/>
</dbReference>
<dbReference type="SUPFAM" id="SSF53383">
    <property type="entry name" value="PLP-dependent transferases"/>
    <property type="match status" value="1"/>
</dbReference>
<evidence type="ECO:0000256" key="2">
    <source>
        <dbReference type="ARBA" id="ARBA00022490"/>
    </source>
</evidence>
<dbReference type="PANTHER" id="PTHR32328">
    <property type="entry name" value="L-SERYL-TRNA(SEC) SELENIUM TRANSFERASE"/>
    <property type="match status" value="1"/>
</dbReference>
<keyword evidence="6 8" id="KW-0711">Selenium</keyword>
<protein>
    <recommendedName>
        <fullName evidence="8">L-seryl-tRNA(Sec) selenium transferase</fullName>
        <ecNumber evidence="8">2.9.1.1</ecNumber>
    </recommendedName>
    <alternativeName>
        <fullName evidence="8">Selenocysteine synthase</fullName>
        <shortName evidence="8">Sec synthase</shortName>
    </alternativeName>
    <alternativeName>
        <fullName evidence="8">Selenocysteinyl-tRNA(Sec) synthase</fullName>
    </alternativeName>
</protein>
<dbReference type="InterPro" id="IPR018319">
    <property type="entry name" value="SelA-like"/>
</dbReference>
<dbReference type="GO" id="GO:0004125">
    <property type="term" value="F:L-seryl-tRNA(Sec) selenium transferase activity"/>
    <property type="evidence" value="ECO:0007669"/>
    <property type="project" value="UniProtKB-UniRule"/>
</dbReference>
<dbReference type="NCBIfam" id="TIGR00474">
    <property type="entry name" value="selA"/>
    <property type="match status" value="1"/>
</dbReference>
<dbReference type="InterPro" id="IPR015421">
    <property type="entry name" value="PyrdxlP-dep_Trfase_major"/>
</dbReference>
<dbReference type="Gene3D" id="3.40.640.10">
    <property type="entry name" value="Type I PLP-dependent aspartate aminotransferase-like (Major domain)"/>
    <property type="match status" value="1"/>
</dbReference>
<keyword evidence="2 8" id="KW-0963">Cytoplasm</keyword>